<comment type="subcellular location">
    <subcellularLocation>
        <location evidence="1">Endoplasmic reticulum membrane</location>
        <topology evidence="1">Multi-pass membrane protein</topology>
    </subcellularLocation>
</comment>
<comment type="similarity">
    <text evidence="2">Belongs to the polyprenol kinase family.</text>
</comment>
<evidence type="ECO:0000256" key="5">
    <source>
        <dbReference type="ARBA" id="ARBA00022692"/>
    </source>
</evidence>
<feature type="transmembrane region" description="Helical" evidence="11">
    <location>
        <begin position="694"/>
        <end position="710"/>
    </location>
</feature>
<evidence type="ECO:0000256" key="6">
    <source>
        <dbReference type="ARBA" id="ARBA00022777"/>
    </source>
</evidence>
<feature type="compositionally biased region" description="Polar residues" evidence="10">
    <location>
        <begin position="72"/>
        <end position="81"/>
    </location>
</feature>
<proteinExistence type="inferred from homology"/>
<gene>
    <name evidence="12" type="primary">SEC59</name>
    <name evidence="12" type="ORF">MFIFM68171_05157</name>
</gene>
<dbReference type="PANTHER" id="PTHR13205">
    <property type="entry name" value="TRANSMEMBRANE PROTEIN 15-RELATED"/>
    <property type="match status" value="1"/>
</dbReference>
<keyword evidence="6 12" id="KW-0418">Kinase</keyword>
<evidence type="ECO:0000256" key="10">
    <source>
        <dbReference type="SAM" id="MobiDB-lite"/>
    </source>
</evidence>
<keyword evidence="8 11" id="KW-1133">Transmembrane helix</keyword>
<keyword evidence="13" id="KW-1185">Reference proteome</keyword>
<evidence type="ECO:0000256" key="4">
    <source>
        <dbReference type="ARBA" id="ARBA00022679"/>
    </source>
</evidence>
<dbReference type="InterPro" id="IPR032974">
    <property type="entry name" value="Polypren_kinase"/>
</dbReference>
<keyword evidence="7" id="KW-0256">Endoplasmic reticulum</keyword>
<sequence length="922" mass="100501">MPEHLQPSPGPTSADSVQDDDHDKLRIISRSPHPYHRQNSELLEPSDRLVYRPRIAEDSSAAPSHPFPLFAQDSTPASESGTEADDEHFLKGLPAPKTRLHKGLRCKNEQLSETSTPMLSPAVLEEEGRKTHLSLSHGAFERDRRRTAESARRRKELVRRATEVLLLVGQGGMVASNPQVQPLLREYRKELITLGGLFCSLVAAYPLRLVTWAYRRGRPSKPVPIHIPATFDPAPLLYPPLVPVFVSLLIAENVRGAVLPTLVLSICALPRTLIPGARYWEYYSCSHWLLSCLPFMLAGCTSAAQNRVANEIPQEVLALLYPLHQTLCLTLQHLTTTSLLVSELQLLSVGLIDLLLLARSPQAVILKAVLWGGGVGLIVSCGQVIRWGISLARVPKWRFRRVLSSAKSTSGLQLLRQLLSFRRSRSNSSASYGSAAYHSGHSSDEQLDDPGPTTFPPTTKTIQADSISDTEVAPAALSNLPDVRLDFAEPPSPEPPARRHTLPTTGSKQAGRSKTNTPSGRRKRATSSTARAFFSLTQAQATLRKWLYALYVYLCILAVIFLGVRAYVQKYALRGAEPVGWALGYLFGDLPEFRFQVVKANLERWICLPPRSSSGICQPGSGGWVQQTRLSPPLGPANTRLALSAYWLAIIVTGLAVVFRLSPVYEVDTRRKVFHFMMVAMFLPATYVDPAYAALALSLMLAIFLLLDLLRASQLPPLSRPVARFLTPYVDGRDLRGPVVISHIFLLVGCAVPLWLSLASLGRMAAGGGAERYDDGWELPTREVSMVSGVVCVGLGDAAASLIGRRWGHRKWMWGGGKSIEGSVAFAVAVWIGLMAGAGWLRLGGWATATTSDGNMGGDGSGMENLMSMLDPERLWGWAKWEGGKSAVCASLASLTEAVLTGGNDNVVVPVVLWGCVKSLGV</sequence>
<feature type="compositionally biased region" description="Low complexity" evidence="10">
    <location>
        <begin position="450"/>
        <end position="461"/>
    </location>
</feature>
<dbReference type="GO" id="GO:0016301">
    <property type="term" value="F:kinase activity"/>
    <property type="evidence" value="ECO:0007669"/>
    <property type="project" value="UniProtKB-KW"/>
</dbReference>
<evidence type="ECO:0000256" key="2">
    <source>
        <dbReference type="ARBA" id="ARBA00010794"/>
    </source>
</evidence>
<dbReference type="EMBL" id="BAAFSV010000002">
    <property type="protein sequence ID" value="GAB1314947.1"/>
    <property type="molecule type" value="Genomic_DNA"/>
</dbReference>
<dbReference type="GeneID" id="98175900"/>
<dbReference type="PANTHER" id="PTHR13205:SF15">
    <property type="entry name" value="DOLICHOL KINASE"/>
    <property type="match status" value="1"/>
</dbReference>
<evidence type="ECO:0000256" key="9">
    <source>
        <dbReference type="ARBA" id="ARBA00023136"/>
    </source>
</evidence>
<evidence type="ECO:0000256" key="8">
    <source>
        <dbReference type="ARBA" id="ARBA00022989"/>
    </source>
</evidence>
<dbReference type="RefSeq" id="XP_070916678.1">
    <property type="nucleotide sequence ID" value="XM_071060577.1"/>
</dbReference>
<protein>
    <recommendedName>
        <fullName evidence="3">dolichol kinase</fullName>
        <ecNumber evidence="3">2.7.1.108</ecNumber>
    </recommendedName>
</protein>
<accession>A0ABQ0GB07</accession>
<feature type="transmembrane region" description="Helical" evidence="11">
    <location>
        <begin position="786"/>
        <end position="803"/>
    </location>
</feature>
<feature type="transmembrane region" description="Helical" evidence="11">
    <location>
        <begin position="364"/>
        <end position="389"/>
    </location>
</feature>
<feature type="transmembrane region" description="Helical" evidence="11">
    <location>
        <begin position="641"/>
        <end position="661"/>
    </location>
</feature>
<dbReference type="Proteomes" id="UP001628179">
    <property type="component" value="Unassembled WGS sequence"/>
</dbReference>
<keyword evidence="5 11" id="KW-0812">Transmembrane</keyword>
<evidence type="ECO:0000256" key="3">
    <source>
        <dbReference type="ARBA" id="ARBA00012132"/>
    </source>
</evidence>
<dbReference type="EC" id="2.7.1.108" evidence="3"/>
<feature type="transmembrane region" description="Helical" evidence="11">
    <location>
        <begin position="546"/>
        <end position="568"/>
    </location>
</feature>
<evidence type="ECO:0000256" key="11">
    <source>
        <dbReference type="SAM" id="Phobius"/>
    </source>
</evidence>
<feature type="transmembrane region" description="Helical" evidence="11">
    <location>
        <begin position="824"/>
        <end position="843"/>
    </location>
</feature>
<evidence type="ECO:0000256" key="1">
    <source>
        <dbReference type="ARBA" id="ARBA00004477"/>
    </source>
</evidence>
<evidence type="ECO:0000256" key="7">
    <source>
        <dbReference type="ARBA" id="ARBA00022824"/>
    </source>
</evidence>
<organism evidence="12 13">
    <name type="scientific">Madurella fahalii</name>
    <dbReference type="NCBI Taxonomy" id="1157608"/>
    <lineage>
        <taxon>Eukaryota</taxon>
        <taxon>Fungi</taxon>
        <taxon>Dikarya</taxon>
        <taxon>Ascomycota</taxon>
        <taxon>Pezizomycotina</taxon>
        <taxon>Sordariomycetes</taxon>
        <taxon>Sordariomycetidae</taxon>
        <taxon>Sordariales</taxon>
        <taxon>Sordariales incertae sedis</taxon>
        <taxon>Madurella</taxon>
    </lineage>
</organism>
<name>A0ABQ0GB07_9PEZI</name>
<feature type="region of interest" description="Disordered" evidence="10">
    <location>
        <begin position="432"/>
        <end position="466"/>
    </location>
</feature>
<keyword evidence="9 11" id="KW-0472">Membrane</keyword>
<feature type="compositionally biased region" description="Basic and acidic residues" evidence="10">
    <location>
        <begin position="45"/>
        <end position="57"/>
    </location>
</feature>
<reference evidence="12 13" key="1">
    <citation type="submission" date="2024-09" db="EMBL/GenBank/DDBJ databases">
        <title>Itraconazole resistance in Madurella fahalii resulting from another homologue of gene encoding cytochrome P450 14-alpha sterol demethylase (CYP51).</title>
        <authorList>
            <person name="Yoshioka I."/>
            <person name="Fahal A.H."/>
            <person name="Kaneko S."/>
            <person name="Yaguchi T."/>
        </authorList>
    </citation>
    <scope>NUCLEOTIDE SEQUENCE [LARGE SCALE GENOMIC DNA]</scope>
    <source>
        <strain evidence="12 13">IFM 68171</strain>
    </source>
</reference>
<feature type="transmembrane region" description="Helical" evidence="11">
    <location>
        <begin position="744"/>
        <end position="766"/>
    </location>
</feature>
<comment type="caution">
    <text evidence="12">The sequence shown here is derived from an EMBL/GenBank/DDBJ whole genome shotgun (WGS) entry which is preliminary data.</text>
</comment>
<feature type="compositionally biased region" description="Polar residues" evidence="10">
    <location>
        <begin position="502"/>
        <end position="519"/>
    </location>
</feature>
<evidence type="ECO:0000313" key="12">
    <source>
        <dbReference type="EMBL" id="GAB1314947.1"/>
    </source>
</evidence>
<feature type="region of interest" description="Disordered" evidence="10">
    <location>
        <begin position="484"/>
        <end position="526"/>
    </location>
</feature>
<feature type="region of interest" description="Disordered" evidence="10">
    <location>
        <begin position="1"/>
        <end position="89"/>
    </location>
</feature>
<keyword evidence="4" id="KW-0808">Transferase</keyword>
<evidence type="ECO:0000313" key="13">
    <source>
        <dbReference type="Proteomes" id="UP001628179"/>
    </source>
</evidence>